<protein>
    <submittedName>
        <fullName evidence="2">PQQ-dependent sugar dehydrogenase</fullName>
    </submittedName>
</protein>
<keyword evidence="3" id="KW-1185">Reference proteome</keyword>
<dbReference type="Proteomes" id="UP001597557">
    <property type="component" value="Unassembled WGS sequence"/>
</dbReference>
<sequence>MKKYLIVMLWGAGVMLLPSFVLKKADPNPFPAPTLNFKAQKLIDGLQAPVDMAFIGNNECLVAEQAGKIRLVKNGKLADAPVLDITNKLVKLMPVDVRGLLGFALHPQFKTNHKIYVFYSAPKSADNSDHQDVVAEYTLAADWTTVGPENGRILFTTDEPGQGDNGGCMRFGPDGYLYIGMGDGGGGGDKHGPIGNGQNMNTLLGKILRIDVNSGSPYGIPKDNPFVGKADIRPEIWAYGLRNPWRFSFDNRTSRLMVSDVGEGAFEEIDVIEKGGNYGWRMVEGNHCFNPKEDCNFTGTIKPIAEYNHQHGICIIGGYIYNGKKLINQKGKYFFADWTGPIYYIEKKDKEWQQGKVELQNYPQNLKITSWSQDQQGELYVITNGANLLSEVKGAVYKIEK</sequence>
<dbReference type="Pfam" id="PF07995">
    <property type="entry name" value="GSDH"/>
    <property type="match status" value="1"/>
</dbReference>
<dbReference type="PANTHER" id="PTHR19328">
    <property type="entry name" value="HEDGEHOG-INTERACTING PROTEIN"/>
    <property type="match status" value="1"/>
</dbReference>
<feature type="domain" description="Glucose/Sorbosone dehydrogenase" evidence="1">
    <location>
        <begin position="46"/>
        <end position="386"/>
    </location>
</feature>
<dbReference type="PANTHER" id="PTHR19328:SF75">
    <property type="entry name" value="ALDOSE SUGAR DEHYDROGENASE YLII"/>
    <property type="match status" value="1"/>
</dbReference>
<dbReference type="EMBL" id="JBHUPD010000001">
    <property type="protein sequence ID" value="MFD2871567.1"/>
    <property type="molecule type" value="Genomic_DNA"/>
</dbReference>
<reference evidence="3" key="1">
    <citation type="journal article" date="2019" name="Int. J. Syst. Evol. Microbiol.">
        <title>The Global Catalogue of Microorganisms (GCM) 10K type strain sequencing project: providing services to taxonomists for standard genome sequencing and annotation.</title>
        <authorList>
            <consortium name="The Broad Institute Genomics Platform"/>
            <consortium name="The Broad Institute Genome Sequencing Center for Infectious Disease"/>
            <person name="Wu L."/>
            <person name="Ma J."/>
        </authorList>
    </citation>
    <scope>NUCLEOTIDE SEQUENCE [LARGE SCALE GENOMIC DNA]</scope>
    <source>
        <strain evidence="3">KCTC 22437</strain>
    </source>
</reference>
<dbReference type="InterPro" id="IPR012938">
    <property type="entry name" value="Glc/Sorbosone_DH"/>
</dbReference>
<comment type="caution">
    <text evidence="2">The sequence shown here is derived from an EMBL/GenBank/DDBJ whole genome shotgun (WGS) entry which is preliminary data.</text>
</comment>
<evidence type="ECO:0000259" key="1">
    <source>
        <dbReference type="Pfam" id="PF07995"/>
    </source>
</evidence>
<proteinExistence type="predicted"/>
<name>A0ABW5Y8D9_9SPHI</name>
<dbReference type="SUPFAM" id="SSF50952">
    <property type="entry name" value="Soluble quinoprotein glucose dehydrogenase"/>
    <property type="match status" value="1"/>
</dbReference>
<evidence type="ECO:0000313" key="3">
    <source>
        <dbReference type="Proteomes" id="UP001597557"/>
    </source>
</evidence>
<dbReference type="InterPro" id="IPR011042">
    <property type="entry name" value="6-blade_b-propeller_TolB-like"/>
</dbReference>
<dbReference type="Gene3D" id="2.120.10.30">
    <property type="entry name" value="TolB, C-terminal domain"/>
    <property type="match status" value="1"/>
</dbReference>
<accession>A0ABW5Y8D9</accession>
<dbReference type="InterPro" id="IPR011041">
    <property type="entry name" value="Quinoprot_gluc/sorb_DH_b-prop"/>
</dbReference>
<dbReference type="RefSeq" id="WP_377182377.1">
    <property type="nucleotide sequence ID" value="NZ_JBHUPD010000001.1"/>
</dbReference>
<gene>
    <name evidence="2" type="ORF">ACFS5N_03735</name>
</gene>
<organism evidence="2 3">
    <name type="scientific">Mucilaginibacter ximonensis</name>
    <dbReference type="NCBI Taxonomy" id="538021"/>
    <lineage>
        <taxon>Bacteria</taxon>
        <taxon>Pseudomonadati</taxon>
        <taxon>Bacteroidota</taxon>
        <taxon>Sphingobacteriia</taxon>
        <taxon>Sphingobacteriales</taxon>
        <taxon>Sphingobacteriaceae</taxon>
        <taxon>Mucilaginibacter</taxon>
    </lineage>
</organism>
<evidence type="ECO:0000313" key="2">
    <source>
        <dbReference type="EMBL" id="MFD2871567.1"/>
    </source>
</evidence>